<dbReference type="Proteomes" id="UP000671879">
    <property type="component" value="Chromosome"/>
</dbReference>
<keyword evidence="1" id="KW-0812">Transmembrane</keyword>
<dbReference type="EMBL" id="CP072943">
    <property type="protein sequence ID" value="QTX31349.1"/>
    <property type="molecule type" value="Genomic_DNA"/>
</dbReference>
<feature type="transmembrane region" description="Helical" evidence="1">
    <location>
        <begin position="18"/>
        <end position="44"/>
    </location>
</feature>
<evidence type="ECO:0000313" key="3">
    <source>
        <dbReference type="Proteomes" id="UP000671879"/>
    </source>
</evidence>
<dbReference type="AlphaFoldDB" id="A0A9Q7AAX9"/>
<proteinExistence type="predicted"/>
<evidence type="ECO:0000313" key="2">
    <source>
        <dbReference type="EMBL" id="QTX31349.1"/>
    </source>
</evidence>
<evidence type="ECO:0000256" key="1">
    <source>
        <dbReference type="SAM" id="Phobius"/>
    </source>
</evidence>
<reference evidence="3" key="1">
    <citation type="submission" date="2021-04" db="EMBL/GenBank/DDBJ databases">
        <title>A novel Synergistetes isolate from a pyrite-forming mixed culture.</title>
        <authorList>
            <person name="Bunk B."/>
            <person name="Sproer C."/>
            <person name="Spring S."/>
            <person name="Pester M."/>
        </authorList>
    </citation>
    <scope>NUCLEOTIDE SEQUENCE [LARGE SCALE GENOMIC DNA]</scope>
    <source>
        <strain evidence="3">J.5.4.2-T.3.5.2</strain>
    </source>
</reference>
<accession>A0A9Q7AAX9</accession>
<dbReference type="RefSeq" id="WP_274372503.1">
    <property type="nucleotide sequence ID" value="NZ_CP072943.1"/>
</dbReference>
<organism evidence="2 3">
    <name type="scientific">Aminithiophilus ramosus</name>
    <dbReference type="NCBI Taxonomy" id="3029084"/>
    <lineage>
        <taxon>Bacteria</taxon>
        <taxon>Thermotogati</taxon>
        <taxon>Synergistota</taxon>
        <taxon>Synergistia</taxon>
        <taxon>Synergistales</taxon>
        <taxon>Aminithiophilaceae</taxon>
        <taxon>Aminithiophilus</taxon>
    </lineage>
</organism>
<gene>
    <name evidence="2" type="ORF">KAR29_08120</name>
</gene>
<keyword evidence="1" id="KW-0472">Membrane</keyword>
<name>A0A9Q7AAX9_9BACT</name>
<dbReference type="KEGG" id="aram:KAR29_08120"/>
<protein>
    <submittedName>
        <fullName evidence="2">Uncharacterized protein</fullName>
    </submittedName>
</protein>
<sequence>MTSSQKILSYWGGGVAMIFLPVLLDWSLFFLLVASPLLVVGALLRRKRDR</sequence>
<keyword evidence="3" id="KW-1185">Reference proteome</keyword>
<keyword evidence="1" id="KW-1133">Transmembrane helix</keyword>